<evidence type="ECO:0000256" key="8">
    <source>
        <dbReference type="ARBA" id="ARBA00023065"/>
    </source>
</evidence>
<evidence type="ECO:0000256" key="10">
    <source>
        <dbReference type="ARBA" id="ARBA00034269"/>
    </source>
</evidence>
<gene>
    <name evidence="13" type="ORF">SAMN06265350_10568</name>
</gene>
<dbReference type="GO" id="GO:0000287">
    <property type="term" value="F:magnesium ion binding"/>
    <property type="evidence" value="ECO:0007669"/>
    <property type="project" value="TreeGrafter"/>
</dbReference>
<dbReference type="GO" id="GO:0015095">
    <property type="term" value="F:magnesium ion transmembrane transporter activity"/>
    <property type="evidence" value="ECO:0007669"/>
    <property type="project" value="TreeGrafter"/>
</dbReference>
<dbReference type="AlphaFoldDB" id="A0A521CZZ3"/>
<evidence type="ECO:0000256" key="9">
    <source>
        <dbReference type="ARBA" id="ARBA00023136"/>
    </source>
</evidence>
<evidence type="ECO:0000256" key="3">
    <source>
        <dbReference type="ARBA" id="ARBA00022448"/>
    </source>
</evidence>
<comment type="function">
    <text evidence="11">Mediates influx of magnesium ions. Alternates between open and closed states. Activated by low cytoplasmic Mg(2+) levels. Inactive when cytoplasmic Mg(2+) levels are high.</text>
</comment>
<dbReference type="GO" id="GO:0050897">
    <property type="term" value="F:cobalt ion binding"/>
    <property type="evidence" value="ECO:0007669"/>
    <property type="project" value="TreeGrafter"/>
</dbReference>
<reference evidence="13 14" key="1">
    <citation type="submission" date="2017-05" db="EMBL/GenBank/DDBJ databases">
        <authorList>
            <person name="Varghese N."/>
            <person name="Submissions S."/>
        </authorList>
    </citation>
    <scope>NUCLEOTIDE SEQUENCE [LARGE SCALE GENOMIC DNA]</scope>
    <source>
        <strain evidence="13 14">DSM 21342</strain>
    </source>
</reference>
<dbReference type="GO" id="GO:0015087">
    <property type="term" value="F:cobalt ion transmembrane transporter activity"/>
    <property type="evidence" value="ECO:0007669"/>
    <property type="project" value="TreeGrafter"/>
</dbReference>
<comment type="similarity">
    <text evidence="2">Belongs to the CorA metal ion transporter (MIT) (TC 1.A.35) family.</text>
</comment>
<dbReference type="Pfam" id="PF01544">
    <property type="entry name" value="CorA"/>
    <property type="match status" value="1"/>
</dbReference>
<dbReference type="SUPFAM" id="SSF144083">
    <property type="entry name" value="Magnesium transport protein CorA, transmembrane region"/>
    <property type="match status" value="1"/>
</dbReference>
<accession>A0A521CZZ3</accession>
<evidence type="ECO:0000256" key="6">
    <source>
        <dbReference type="ARBA" id="ARBA00022842"/>
    </source>
</evidence>
<keyword evidence="14" id="KW-1185">Reference proteome</keyword>
<dbReference type="FunFam" id="1.20.58.340:FF:000004">
    <property type="entry name" value="Magnesium transport protein CorA"/>
    <property type="match status" value="1"/>
</dbReference>
<feature type="transmembrane region" description="Helical" evidence="12">
    <location>
        <begin position="241"/>
        <end position="262"/>
    </location>
</feature>
<keyword evidence="6" id="KW-0460">Magnesium</keyword>
<evidence type="ECO:0000256" key="4">
    <source>
        <dbReference type="ARBA" id="ARBA00022475"/>
    </source>
</evidence>
<dbReference type="PANTHER" id="PTHR46494:SF1">
    <property type="entry name" value="CORA FAMILY METAL ION TRANSPORTER (EUROFUNG)"/>
    <property type="match status" value="1"/>
</dbReference>
<dbReference type="Gene3D" id="1.20.58.340">
    <property type="entry name" value="Magnesium transport protein CorA, transmembrane region"/>
    <property type="match status" value="2"/>
</dbReference>
<dbReference type="EMBL" id="FXSZ01000005">
    <property type="protein sequence ID" value="SMO64978.1"/>
    <property type="molecule type" value="Genomic_DNA"/>
</dbReference>
<dbReference type="GO" id="GO:0005886">
    <property type="term" value="C:plasma membrane"/>
    <property type="evidence" value="ECO:0007669"/>
    <property type="project" value="UniProtKB-SubCell"/>
</dbReference>
<evidence type="ECO:0000256" key="1">
    <source>
        <dbReference type="ARBA" id="ARBA00004651"/>
    </source>
</evidence>
<keyword evidence="8" id="KW-0406">Ion transport</keyword>
<proteinExistence type="inferred from homology"/>
<dbReference type="PANTHER" id="PTHR46494">
    <property type="entry name" value="CORA FAMILY METAL ION TRANSPORTER (EUROFUNG)"/>
    <property type="match status" value="1"/>
</dbReference>
<dbReference type="InterPro" id="IPR002523">
    <property type="entry name" value="MgTranspt_CorA/ZnTranspt_ZntB"/>
</dbReference>
<evidence type="ECO:0000256" key="5">
    <source>
        <dbReference type="ARBA" id="ARBA00022692"/>
    </source>
</evidence>
<keyword evidence="4" id="KW-1003">Cell membrane</keyword>
<feature type="transmembrane region" description="Helical" evidence="12">
    <location>
        <begin position="274"/>
        <end position="293"/>
    </location>
</feature>
<protein>
    <submittedName>
        <fullName evidence="13">Magnesium transporter</fullName>
    </submittedName>
</protein>
<keyword evidence="3" id="KW-0813">Transport</keyword>
<organism evidence="13 14">
    <name type="scientific">Solitalea koreensis</name>
    <dbReference type="NCBI Taxonomy" id="543615"/>
    <lineage>
        <taxon>Bacteria</taxon>
        <taxon>Pseudomonadati</taxon>
        <taxon>Bacteroidota</taxon>
        <taxon>Sphingobacteriia</taxon>
        <taxon>Sphingobacteriales</taxon>
        <taxon>Sphingobacteriaceae</taxon>
        <taxon>Solitalea</taxon>
    </lineage>
</organism>
<dbReference type="CDD" id="cd12832">
    <property type="entry name" value="TmCorA-like_u3"/>
    <property type="match status" value="1"/>
</dbReference>
<comment type="subcellular location">
    <subcellularLocation>
        <location evidence="1">Cell membrane</location>
        <topology evidence="1">Multi-pass membrane protein</topology>
    </subcellularLocation>
</comment>
<evidence type="ECO:0000313" key="13">
    <source>
        <dbReference type="EMBL" id="SMO64978.1"/>
    </source>
</evidence>
<dbReference type="InterPro" id="IPR045863">
    <property type="entry name" value="CorA_TM1_TM2"/>
</dbReference>
<keyword evidence="7 12" id="KW-1133">Transmembrane helix</keyword>
<dbReference type="RefSeq" id="WP_185955239.1">
    <property type="nucleotide sequence ID" value="NZ_FXSZ01000005.1"/>
</dbReference>
<evidence type="ECO:0000256" key="7">
    <source>
        <dbReference type="ARBA" id="ARBA00022989"/>
    </source>
</evidence>
<evidence type="ECO:0000256" key="12">
    <source>
        <dbReference type="SAM" id="Phobius"/>
    </source>
</evidence>
<keyword evidence="5 12" id="KW-0812">Transmembrane</keyword>
<name>A0A521CZZ3_9SPHI</name>
<keyword evidence="9 12" id="KW-0472">Membrane</keyword>
<sequence length="299" mass="35393">MIAKLQDKQIHSFEWIDVVNPTTQELLEIAEKYSLHTKSVEDCLEPEHLPKYEEIDNVVFVILRVYDENAKPNADNIQGLTRKIAIFCSNDFFVTIHRTHQPFLDEIHKKVSFYKKPINSLQLLTKVIDYSLHTYQPPADKIEDLVDFYEEKIFLKTRLPDLLKTLYMLKRKASVSKKMITLTREIIYKLSEHVKGPYMQDLKDSYVQMDIVYDEIMDSINNLTAIYLSVASQKTNEVMRVLTIFSVFFMPLTFIVGVYGMNFKYMPELEVKNGYYLTWLVMVIVTIVVFLWFKRRKWL</sequence>
<dbReference type="SUPFAM" id="SSF143865">
    <property type="entry name" value="CorA soluble domain-like"/>
    <property type="match status" value="1"/>
</dbReference>
<comment type="catalytic activity">
    <reaction evidence="10">
        <text>Mg(2+)(in) = Mg(2+)(out)</text>
        <dbReference type="Rhea" id="RHEA:29827"/>
        <dbReference type="ChEBI" id="CHEBI:18420"/>
    </reaction>
</comment>
<evidence type="ECO:0000256" key="11">
    <source>
        <dbReference type="ARBA" id="ARBA00045497"/>
    </source>
</evidence>
<dbReference type="InterPro" id="IPR045861">
    <property type="entry name" value="CorA_cytoplasmic_dom"/>
</dbReference>
<dbReference type="Proteomes" id="UP000315971">
    <property type="component" value="Unassembled WGS sequence"/>
</dbReference>
<evidence type="ECO:0000256" key="2">
    <source>
        <dbReference type="ARBA" id="ARBA00009765"/>
    </source>
</evidence>
<dbReference type="Gene3D" id="3.30.460.20">
    <property type="entry name" value="CorA soluble domain-like"/>
    <property type="match status" value="1"/>
</dbReference>
<evidence type="ECO:0000313" key="14">
    <source>
        <dbReference type="Proteomes" id="UP000315971"/>
    </source>
</evidence>